<accession>A0AA40BWE6</accession>
<dbReference type="Proteomes" id="UP001175000">
    <property type="component" value="Unassembled WGS sequence"/>
</dbReference>
<protein>
    <submittedName>
        <fullName evidence="3">Heterokaryon incompatibility protein-domain-containing protein</fullName>
    </submittedName>
</protein>
<evidence type="ECO:0000256" key="1">
    <source>
        <dbReference type="SAM" id="MobiDB-lite"/>
    </source>
</evidence>
<dbReference type="AlphaFoldDB" id="A0AA40BWE6"/>
<dbReference type="EMBL" id="JAULSU010000005">
    <property type="protein sequence ID" value="KAK0616221.1"/>
    <property type="molecule type" value="Genomic_DNA"/>
</dbReference>
<dbReference type="InterPro" id="IPR010730">
    <property type="entry name" value="HET"/>
</dbReference>
<dbReference type="PANTHER" id="PTHR33112">
    <property type="entry name" value="DOMAIN PROTEIN, PUTATIVE-RELATED"/>
    <property type="match status" value="1"/>
</dbReference>
<dbReference type="PANTHER" id="PTHR33112:SF16">
    <property type="entry name" value="HETEROKARYON INCOMPATIBILITY DOMAIN-CONTAINING PROTEIN"/>
    <property type="match status" value="1"/>
</dbReference>
<name>A0AA40BWE6_9PEZI</name>
<sequence>MANTRCTLCSRIHIDELIELAQLSQHRGSPSVMAHWSRLSYLHQQSLRGLKVSAGKGCDFCRFLLQCIVSQTQEREGPVWLSVHPQNGSGMVLESLLVRIGYDTIHLRLLAPRGSPQHLGGFRIGMFPLDPDLGSQANFNIARGWLTDCRNNHQACPNGNTPPALPTRVLEVGPISSPTCRLVQSNGKKGHYAALSHCWGGPITPVLDKNTLEPFQQNIGLSSLPANFHDAIAITRQLSIQYLWIDSLCIVQDSPEDWEAESAVMGDIYRRSFITISALSSPRSTSGILSPRPDEASSESGDSIDDSESRSLRASSPPGQPAASWLPLSENNPEEIVQVQGPCDVEDLGLVFKLKQAPLLGRGWTLQESILPSRQLFYTSKQIYWRCLQGAAPTSPLTVQEFFQSADGSTSPASCLPSKGSGYPALSAAFHLHSQVYANHEGRGPEPDQTALLADFRRLVGDFTKRSLTVDTDTLPAISGVAQALDSHIDGEYLAGVWSNDIPNGLLWLSTEGKDEVAARRKVEQCRGAPSWSWASSKCPMNFVCARRAESARAGEGTLDLKLVEHGVLPRSGSKNRFGPVADGSWIRLSGLAVPLYSRRKLSSEVERSPAGVVQLDEYPRIRDRELFMTVSGQLECRCSGKSGALEYLAVVASGFVFLLLERSGSSGDHGAVYRRVGIVQVYERCFAECLPYLRSQQVVVI</sequence>
<gene>
    <name evidence="3" type="ORF">B0T14DRAFT_522727</name>
</gene>
<evidence type="ECO:0000259" key="2">
    <source>
        <dbReference type="Pfam" id="PF06985"/>
    </source>
</evidence>
<keyword evidence="4" id="KW-1185">Reference proteome</keyword>
<feature type="region of interest" description="Disordered" evidence="1">
    <location>
        <begin position="282"/>
        <end position="327"/>
    </location>
</feature>
<evidence type="ECO:0000313" key="3">
    <source>
        <dbReference type="EMBL" id="KAK0616221.1"/>
    </source>
</evidence>
<proteinExistence type="predicted"/>
<comment type="caution">
    <text evidence="3">The sequence shown here is derived from an EMBL/GenBank/DDBJ whole genome shotgun (WGS) entry which is preliminary data.</text>
</comment>
<dbReference type="Pfam" id="PF06985">
    <property type="entry name" value="HET"/>
    <property type="match status" value="1"/>
</dbReference>
<evidence type="ECO:0000313" key="4">
    <source>
        <dbReference type="Proteomes" id="UP001175000"/>
    </source>
</evidence>
<reference evidence="3" key="1">
    <citation type="submission" date="2023-06" db="EMBL/GenBank/DDBJ databases">
        <title>Genome-scale phylogeny and comparative genomics of the fungal order Sordariales.</title>
        <authorList>
            <consortium name="Lawrence Berkeley National Laboratory"/>
            <person name="Hensen N."/>
            <person name="Bonometti L."/>
            <person name="Westerberg I."/>
            <person name="Brannstrom I.O."/>
            <person name="Guillou S."/>
            <person name="Cros-Aarteil S."/>
            <person name="Calhoun S."/>
            <person name="Haridas S."/>
            <person name="Kuo A."/>
            <person name="Mondo S."/>
            <person name="Pangilinan J."/>
            <person name="Riley R."/>
            <person name="Labutti K."/>
            <person name="Andreopoulos B."/>
            <person name="Lipzen A."/>
            <person name="Chen C."/>
            <person name="Yanf M."/>
            <person name="Daum C."/>
            <person name="Ng V."/>
            <person name="Clum A."/>
            <person name="Steindorff A."/>
            <person name="Ohm R."/>
            <person name="Martin F."/>
            <person name="Silar P."/>
            <person name="Natvig D."/>
            <person name="Lalanne C."/>
            <person name="Gautier V."/>
            <person name="Ament-Velasquez S.L."/>
            <person name="Kruys A."/>
            <person name="Hutchinson M.I."/>
            <person name="Powell A.J."/>
            <person name="Barry K."/>
            <person name="Miller A.N."/>
            <person name="Grigoriev I.V."/>
            <person name="Debuchy R."/>
            <person name="Gladieux P."/>
            <person name="Thoren M.H."/>
            <person name="Johannesson H."/>
        </authorList>
    </citation>
    <scope>NUCLEOTIDE SEQUENCE</scope>
    <source>
        <strain evidence="3">CBS 606.72</strain>
    </source>
</reference>
<feature type="domain" description="Heterokaryon incompatibility" evidence="2">
    <location>
        <begin position="192"/>
        <end position="368"/>
    </location>
</feature>
<organism evidence="3 4">
    <name type="scientific">Immersiella caudata</name>
    <dbReference type="NCBI Taxonomy" id="314043"/>
    <lineage>
        <taxon>Eukaryota</taxon>
        <taxon>Fungi</taxon>
        <taxon>Dikarya</taxon>
        <taxon>Ascomycota</taxon>
        <taxon>Pezizomycotina</taxon>
        <taxon>Sordariomycetes</taxon>
        <taxon>Sordariomycetidae</taxon>
        <taxon>Sordariales</taxon>
        <taxon>Lasiosphaeriaceae</taxon>
        <taxon>Immersiella</taxon>
    </lineage>
</organism>